<feature type="compositionally biased region" description="Basic and acidic residues" evidence="1">
    <location>
        <begin position="120"/>
        <end position="129"/>
    </location>
</feature>
<feature type="compositionally biased region" description="Low complexity" evidence="1">
    <location>
        <begin position="1"/>
        <end position="20"/>
    </location>
</feature>
<proteinExistence type="predicted"/>
<keyword evidence="2" id="KW-1185">Reference proteome</keyword>
<dbReference type="WBParaSite" id="jg9213">
    <property type="protein sequence ID" value="jg9213"/>
    <property type="gene ID" value="jg9213"/>
</dbReference>
<reference evidence="3" key="1">
    <citation type="submission" date="2022-11" db="UniProtKB">
        <authorList>
            <consortium name="WormBaseParasite"/>
        </authorList>
    </citation>
    <scope>IDENTIFICATION</scope>
</reference>
<evidence type="ECO:0000313" key="3">
    <source>
        <dbReference type="WBParaSite" id="jg9213"/>
    </source>
</evidence>
<feature type="compositionally biased region" description="Acidic residues" evidence="1">
    <location>
        <begin position="84"/>
        <end position="96"/>
    </location>
</feature>
<feature type="region of interest" description="Disordered" evidence="1">
    <location>
        <begin position="217"/>
        <end position="275"/>
    </location>
</feature>
<feature type="compositionally biased region" description="Low complexity" evidence="1">
    <location>
        <begin position="251"/>
        <end position="275"/>
    </location>
</feature>
<accession>A0A915ETU1</accession>
<feature type="region of interest" description="Disordered" evidence="1">
    <location>
        <begin position="333"/>
        <end position="354"/>
    </location>
</feature>
<dbReference type="Proteomes" id="UP000887574">
    <property type="component" value="Unplaced"/>
</dbReference>
<sequence>MDADQDSISKQSSPSRKSSINGCDDAVLETMEQLKVKTEESATSTNPTSQSSAPIQPLIGLSPNIDTKTSGLDSYAETKITESDSQDADSLCDADERDSKKEDEPAKLEESQKTPPLPQREIKISKEGVHLQPNILSPVAEKDQVQEPNPPNESTVTAKLPCKPVEKSTNPFILPKPSTSAESNSEKHLDHCHWVHHPASSSIHRLAVKPIAKKAIKPKLNPAKPGETTTSNSKKKVPPTMIINPMDCMTSTNQSNDPSPSSSNGNTSNNSNNMMMNAGMQNMIFPNQLALKTGLGSNGNFIAMPSYMQMPSSQPNGQPQFIPVMSSQIFLAMQQQQQQQSENNSAQASSANSSIGSKISRMPMMQPNVNGAMNVCSSMASSVVQPAQLMSASNSAGNQMFFRVSKNGMLMPTLVAPQNMAQARTNSSTAMPMQFNPTVSGAFFSQPQQQKFIQPKQVSSTSSNAANRLVTSSNDKLQKTSPSSQLAKMAPSTSSSAPMFGQQPVLTTQPAQQQHPQQFSHLTNSQLAASLEGSSSAMPRLVQITPSPISGSSLNSGGNQQQQIQNAWGIANFSMASSKPFCSSTQSIMPSLTTSSIFPQMVASAPSDGMTSEQKHLLPPPPLQKASKKRAKPGGGSTEEEDDASSREATGGAANDEEENEPPPLLCRGVYLDEFGKIENVFLREAALMHERCFDAHGNKKAPIK</sequence>
<evidence type="ECO:0000313" key="2">
    <source>
        <dbReference type="Proteomes" id="UP000887574"/>
    </source>
</evidence>
<feature type="region of interest" description="Disordered" evidence="1">
    <location>
        <begin position="450"/>
        <end position="520"/>
    </location>
</feature>
<dbReference type="AlphaFoldDB" id="A0A915ETU1"/>
<name>A0A915ETU1_9BILA</name>
<feature type="region of interest" description="Disordered" evidence="1">
    <location>
        <begin position="139"/>
        <end position="158"/>
    </location>
</feature>
<protein>
    <submittedName>
        <fullName evidence="3">Uncharacterized protein</fullName>
    </submittedName>
</protein>
<evidence type="ECO:0000256" key="1">
    <source>
        <dbReference type="SAM" id="MobiDB-lite"/>
    </source>
</evidence>
<feature type="compositionally biased region" description="Polar residues" evidence="1">
    <location>
        <begin position="458"/>
        <end position="497"/>
    </location>
</feature>
<feature type="region of interest" description="Disordered" evidence="1">
    <location>
        <begin position="1"/>
        <end position="130"/>
    </location>
</feature>
<feature type="region of interest" description="Disordered" evidence="1">
    <location>
        <begin position="603"/>
        <end position="666"/>
    </location>
</feature>
<feature type="compositionally biased region" description="Polar residues" evidence="1">
    <location>
        <begin position="41"/>
        <end position="54"/>
    </location>
</feature>
<organism evidence="2 3">
    <name type="scientific">Ditylenchus dipsaci</name>
    <dbReference type="NCBI Taxonomy" id="166011"/>
    <lineage>
        <taxon>Eukaryota</taxon>
        <taxon>Metazoa</taxon>
        <taxon>Ecdysozoa</taxon>
        <taxon>Nematoda</taxon>
        <taxon>Chromadorea</taxon>
        <taxon>Rhabditida</taxon>
        <taxon>Tylenchina</taxon>
        <taxon>Tylenchomorpha</taxon>
        <taxon>Sphaerularioidea</taxon>
        <taxon>Anguinidae</taxon>
        <taxon>Anguininae</taxon>
        <taxon>Ditylenchus</taxon>
    </lineage>
</organism>
<feature type="compositionally biased region" description="Basic and acidic residues" evidence="1">
    <location>
        <begin position="97"/>
        <end position="112"/>
    </location>
</feature>
<feature type="compositionally biased region" description="Low complexity" evidence="1">
    <location>
        <begin position="509"/>
        <end position="518"/>
    </location>
</feature>